<reference evidence="12 13" key="1">
    <citation type="journal article" date="2021" name="bioRxiv">
        <title>The Gossypium anomalum genome as a resource for cotton improvement and evolutionary analysis of hybrid incompatibility.</title>
        <authorList>
            <person name="Grover C.E."/>
            <person name="Yuan D."/>
            <person name="Arick M.A."/>
            <person name="Miller E.R."/>
            <person name="Hu G."/>
            <person name="Peterson D.G."/>
            <person name="Wendel J.F."/>
            <person name="Udall J.A."/>
        </authorList>
    </citation>
    <scope>NUCLEOTIDE SEQUENCE [LARGE SCALE GENOMIC DNA]</scope>
    <source>
        <strain evidence="12">JFW-Udall</strain>
        <tissue evidence="12">Leaf</tissue>
    </source>
</reference>
<evidence type="ECO:0000256" key="6">
    <source>
        <dbReference type="ARBA" id="ARBA00023034"/>
    </source>
</evidence>
<evidence type="ECO:0000256" key="9">
    <source>
        <dbReference type="SAM" id="Phobius"/>
    </source>
</evidence>
<evidence type="ECO:0000256" key="2">
    <source>
        <dbReference type="ARBA" id="ARBA00022676"/>
    </source>
</evidence>
<keyword evidence="7 9" id="KW-0472">Membrane</keyword>
<dbReference type="Pfam" id="PF00535">
    <property type="entry name" value="Glycos_transf_2"/>
    <property type="match status" value="1"/>
</dbReference>
<evidence type="ECO:0000313" key="13">
    <source>
        <dbReference type="Proteomes" id="UP000701853"/>
    </source>
</evidence>
<dbReference type="SUPFAM" id="SSF53448">
    <property type="entry name" value="Nucleotide-diphospho-sugar transferases"/>
    <property type="match status" value="1"/>
</dbReference>
<evidence type="ECO:0000256" key="5">
    <source>
        <dbReference type="ARBA" id="ARBA00022989"/>
    </source>
</evidence>
<accession>A0A8J5YS71</accession>
<dbReference type="PANTHER" id="PTHR32044">
    <property type="entry name" value="GLUCOMANNAN 4-BETA-MANNOSYLTRANSFERASE 9"/>
    <property type="match status" value="1"/>
</dbReference>
<organism evidence="12 13">
    <name type="scientific">Gossypium anomalum</name>
    <dbReference type="NCBI Taxonomy" id="47600"/>
    <lineage>
        <taxon>Eukaryota</taxon>
        <taxon>Viridiplantae</taxon>
        <taxon>Streptophyta</taxon>
        <taxon>Embryophyta</taxon>
        <taxon>Tracheophyta</taxon>
        <taxon>Spermatophyta</taxon>
        <taxon>Magnoliopsida</taxon>
        <taxon>eudicotyledons</taxon>
        <taxon>Gunneridae</taxon>
        <taxon>Pentapetalae</taxon>
        <taxon>rosids</taxon>
        <taxon>malvids</taxon>
        <taxon>Malvales</taxon>
        <taxon>Malvaceae</taxon>
        <taxon>Malvoideae</taxon>
        <taxon>Gossypium</taxon>
    </lineage>
</organism>
<evidence type="ECO:0000256" key="1">
    <source>
        <dbReference type="ARBA" id="ARBA00004653"/>
    </source>
</evidence>
<keyword evidence="13" id="KW-1185">Reference proteome</keyword>
<dbReference type="AlphaFoldDB" id="A0A8J5YS71"/>
<sequence length="804" mass="92376">MSREPNYEFQEWWNKQREKNHDFFTNDSNNANEGFLTVEIRSLNPDLTTEKDRSRSARQLSWICLLRFQQLANSLAWITNSFLLLLRTANRRISAADSPSDSSTSRLYRIIKFFLFLVVLLLCVELVAYFKGWHFSPPSAASAEAAVELFYALWLEIRADYLAPPLQSLANVCIVLFLIQSMDRVLLMLGCLWIKIRRIKPTASMEYPMGRVETGNVDDYPMVLVQIPMCNEKEVYQQSIAAVCIMDWPKERMLVQVLDDSDELDAQNLIQAEVQKWHQRGVHILYRHRLIRSGYKAGNLKSAMSCDYVKNYEFVAIFDADFQPAPDFLKKTIPHFKSLAISFEYNLGVLCKKSLSFCHCSVVYSCKQFLFCGRCGLCLQSGYVDKSCWQITAILLQEKLVFNINMHSSDLAHMITLTFNEYQTHGDPCGNDDLALVQARWAFVNKDENLLTRLQNINLSFHFEVEQQVNGVFINFFGFNGTAGVWRIKALEDCGGWLERTTVEDMDIAVRAHLCGWKFVYLNDVKCYCELPESYEAYKKQQYRWHSGPMQLFHLCFLDILHSKVNKAKKANLIFLFFLLRKLILPFYSFILFCIILPLTIFLPEAELPAWVVCYVPGIMSVLNILPAPRSFPFIVPYLLFENTMSVTKFNAMISGLFRLGYSYEWIVTKKLGRSSEADLVAFENESDSSVTEITSFLRSSSDSGLEELSKLEVTSRRSVKTKRNRLYRMELTLAFILLSAAGRSLLSAQGELTVGHYRCHLEFELQVTLTQHLLTNNSNFGVTGSGLKQFSIGHSLYGCQCQL</sequence>
<keyword evidence="4 9" id="KW-0812">Transmembrane</keyword>
<feature type="domain" description="Glycosyltransferase 2-like" evidence="11">
    <location>
        <begin position="433"/>
        <end position="602"/>
    </location>
</feature>
<dbReference type="EMBL" id="JAHUZN010000007">
    <property type="protein sequence ID" value="KAG8489163.1"/>
    <property type="molecule type" value="Genomic_DNA"/>
</dbReference>
<keyword evidence="3" id="KW-0808">Transferase</keyword>
<comment type="caution">
    <text evidence="12">The sequence shown here is derived from an EMBL/GenBank/DDBJ whole genome shotgun (WGS) entry which is preliminary data.</text>
</comment>
<feature type="domain" description="Glycosyltransferase 2-like" evidence="10">
    <location>
        <begin position="226"/>
        <end position="337"/>
    </location>
</feature>
<name>A0A8J5YS71_9ROSI</name>
<dbReference type="Gene3D" id="3.90.550.10">
    <property type="entry name" value="Spore Coat Polysaccharide Biosynthesis Protein SpsA, Chain A"/>
    <property type="match status" value="2"/>
</dbReference>
<dbReference type="GO" id="GO:0071555">
    <property type="term" value="P:cell wall organization"/>
    <property type="evidence" value="ECO:0007669"/>
    <property type="project" value="UniProtKB-KW"/>
</dbReference>
<evidence type="ECO:0000256" key="3">
    <source>
        <dbReference type="ARBA" id="ARBA00022679"/>
    </source>
</evidence>
<dbReference type="Pfam" id="PF13632">
    <property type="entry name" value="Glyco_trans_2_3"/>
    <property type="match status" value="1"/>
</dbReference>
<evidence type="ECO:0000256" key="7">
    <source>
        <dbReference type="ARBA" id="ARBA00023136"/>
    </source>
</evidence>
<proteinExistence type="predicted"/>
<dbReference type="GO" id="GO:0016757">
    <property type="term" value="F:glycosyltransferase activity"/>
    <property type="evidence" value="ECO:0007669"/>
    <property type="project" value="UniProtKB-KW"/>
</dbReference>
<feature type="transmembrane region" description="Helical" evidence="9">
    <location>
        <begin position="608"/>
        <end position="626"/>
    </location>
</feature>
<feature type="transmembrane region" description="Helical" evidence="9">
    <location>
        <begin position="110"/>
        <end position="130"/>
    </location>
</feature>
<evidence type="ECO:0000313" key="12">
    <source>
        <dbReference type="EMBL" id="KAG8489163.1"/>
    </source>
</evidence>
<dbReference type="InterPro" id="IPR029044">
    <property type="entry name" value="Nucleotide-diphossugar_trans"/>
</dbReference>
<evidence type="ECO:0000259" key="11">
    <source>
        <dbReference type="Pfam" id="PF13632"/>
    </source>
</evidence>
<evidence type="ECO:0000256" key="8">
    <source>
        <dbReference type="ARBA" id="ARBA00023316"/>
    </source>
</evidence>
<evidence type="ECO:0000256" key="4">
    <source>
        <dbReference type="ARBA" id="ARBA00022692"/>
    </source>
</evidence>
<evidence type="ECO:0000259" key="10">
    <source>
        <dbReference type="Pfam" id="PF00535"/>
    </source>
</evidence>
<keyword evidence="5 9" id="KW-1133">Transmembrane helix</keyword>
<keyword evidence="6" id="KW-0333">Golgi apparatus</keyword>
<keyword evidence="2" id="KW-0328">Glycosyltransferase</keyword>
<dbReference type="InterPro" id="IPR001173">
    <property type="entry name" value="Glyco_trans_2-like"/>
</dbReference>
<feature type="transmembrane region" description="Helical" evidence="9">
    <location>
        <begin position="573"/>
        <end position="602"/>
    </location>
</feature>
<comment type="subcellular location">
    <subcellularLocation>
        <location evidence="1">Golgi apparatus membrane</location>
        <topology evidence="1">Multi-pass membrane protein</topology>
    </subcellularLocation>
</comment>
<gene>
    <name evidence="12" type="ORF">CXB51_017139</name>
</gene>
<dbReference type="Proteomes" id="UP000701853">
    <property type="component" value="Chromosome 7"/>
</dbReference>
<protein>
    <recommendedName>
        <fullName evidence="10 11">Glycosyltransferase 2-like domain-containing protein</fullName>
    </recommendedName>
</protein>
<dbReference type="GO" id="GO:0000139">
    <property type="term" value="C:Golgi membrane"/>
    <property type="evidence" value="ECO:0007669"/>
    <property type="project" value="UniProtKB-SubCell"/>
</dbReference>
<dbReference type="OrthoDB" id="72851at2759"/>
<dbReference type="PANTHER" id="PTHR32044:SF67">
    <property type="entry name" value="XYLOGLUCAN GLYCOSYLTRANSFERASE 6-RELATED"/>
    <property type="match status" value="1"/>
</dbReference>
<keyword evidence="8" id="KW-0961">Cell wall biogenesis/degradation</keyword>